<keyword evidence="1" id="KW-0808">Transferase</keyword>
<reference evidence="2 3" key="1">
    <citation type="journal article" date="2020" name="IScience">
        <title>Genome Sequencing of the Endangered Kingdonia uniflora (Circaeasteraceae, Ranunculales) Reveals Potential Mechanisms of Evolutionary Specialization.</title>
        <authorList>
            <person name="Sun Y."/>
            <person name="Deng T."/>
            <person name="Zhang A."/>
            <person name="Moore M.J."/>
            <person name="Landis J.B."/>
            <person name="Lin N."/>
            <person name="Zhang H."/>
            <person name="Zhang X."/>
            <person name="Huang J."/>
            <person name="Zhang X."/>
            <person name="Sun H."/>
            <person name="Wang H."/>
        </authorList>
    </citation>
    <scope>NUCLEOTIDE SEQUENCE [LARGE SCALE GENOMIC DNA]</scope>
    <source>
        <strain evidence="2">TB1705</strain>
        <tissue evidence="2">Leaf</tissue>
    </source>
</reference>
<dbReference type="SUPFAM" id="SSF47616">
    <property type="entry name" value="GST C-terminal domain-like"/>
    <property type="match status" value="1"/>
</dbReference>
<dbReference type="InterPro" id="IPR036249">
    <property type="entry name" value="Thioredoxin-like_sf"/>
</dbReference>
<dbReference type="Gene3D" id="1.20.1050.10">
    <property type="match status" value="1"/>
</dbReference>
<dbReference type="GO" id="GO:0004364">
    <property type="term" value="F:glutathione transferase activity"/>
    <property type="evidence" value="ECO:0007669"/>
    <property type="project" value="UniProtKB-UniRule"/>
</dbReference>
<comment type="function">
    <text evidence="1">Is involved in the conjugation of reduced glutathione to a wide number of exogenous and endogenous hydrophobic electrophiles.</text>
</comment>
<name>A0A7J7LKW4_9MAGN</name>
<dbReference type="EC" id="2.5.1.18" evidence="1"/>
<keyword evidence="3" id="KW-1185">Reference proteome</keyword>
<dbReference type="Proteomes" id="UP000541444">
    <property type="component" value="Unassembled WGS sequence"/>
</dbReference>
<dbReference type="PANTHER" id="PTHR11260">
    <property type="entry name" value="GLUTATHIONE S-TRANSFERASE, GST, SUPERFAMILY, GST DOMAIN CONTAINING"/>
    <property type="match status" value="1"/>
</dbReference>
<comment type="caution">
    <text evidence="2">The sequence shown here is derived from an EMBL/GenBank/DDBJ whole genome shotgun (WGS) entry which is preliminary data.</text>
</comment>
<sequence>MGDANEEVILFGVWAGSPTKRVELALKIKGIPYKAIAESLVIIEYIDEQWKNARLLPDDPYERAKLRFWACFYEQKFHVSSIFKTKEEDKEKLIGELYKNITVFEESLERDFSFTGEKPFIHGETLRDIWTLYARACATTKP</sequence>
<dbReference type="GO" id="GO:0006749">
    <property type="term" value="P:glutathione metabolic process"/>
    <property type="evidence" value="ECO:0007669"/>
    <property type="project" value="TreeGrafter"/>
</dbReference>
<dbReference type="Gene3D" id="3.40.30.10">
    <property type="entry name" value="Glutaredoxin"/>
    <property type="match status" value="1"/>
</dbReference>
<dbReference type="OrthoDB" id="4951845at2759"/>
<comment type="catalytic activity">
    <reaction evidence="1">
        <text>RX + glutathione = an S-substituted glutathione + a halide anion + H(+)</text>
        <dbReference type="Rhea" id="RHEA:16437"/>
        <dbReference type="ChEBI" id="CHEBI:15378"/>
        <dbReference type="ChEBI" id="CHEBI:16042"/>
        <dbReference type="ChEBI" id="CHEBI:17792"/>
        <dbReference type="ChEBI" id="CHEBI:57925"/>
        <dbReference type="ChEBI" id="CHEBI:90779"/>
        <dbReference type="EC" id="2.5.1.18"/>
    </reaction>
</comment>
<organism evidence="2 3">
    <name type="scientific">Kingdonia uniflora</name>
    <dbReference type="NCBI Taxonomy" id="39325"/>
    <lineage>
        <taxon>Eukaryota</taxon>
        <taxon>Viridiplantae</taxon>
        <taxon>Streptophyta</taxon>
        <taxon>Embryophyta</taxon>
        <taxon>Tracheophyta</taxon>
        <taxon>Spermatophyta</taxon>
        <taxon>Magnoliopsida</taxon>
        <taxon>Ranunculales</taxon>
        <taxon>Circaeasteraceae</taxon>
        <taxon>Kingdonia</taxon>
    </lineage>
</organism>
<dbReference type="AlphaFoldDB" id="A0A7J7LKW4"/>
<keyword evidence="1" id="KW-0963">Cytoplasm</keyword>
<evidence type="ECO:0000313" key="3">
    <source>
        <dbReference type="Proteomes" id="UP000541444"/>
    </source>
</evidence>
<evidence type="ECO:0000256" key="1">
    <source>
        <dbReference type="RuleBase" id="RU369102"/>
    </source>
</evidence>
<evidence type="ECO:0000313" key="2">
    <source>
        <dbReference type="EMBL" id="KAF6143305.1"/>
    </source>
</evidence>
<dbReference type="EMBL" id="JACGCM010002208">
    <property type="protein sequence ID" value="KAF6143305.1"/>
    <property type="molecule type" value="Genomic_DNA"/>
</dbReference>
<accession>A0A7J7LKW4</accession>
<dbReference type="GO" id="GO:0005829">
    <property type="term" value="C:cytosol"/>
    <property type="evidence" value="ECO:0007669"/>
    <property type="project" value="UniProtKB-SubCell"/>
</dbReference>
<dbReference type="SUPFAM" id="SSF52833">
    <property type="entry name" value="Thioredoxin-like"/>
    <property type="match status" value="1"/>
</dbReference>
<gene>
    <name evidence="2" type="ORF">GIB67_039088</name>
</gene>
<dbReference type="PANTHER" id="PTHR11260:SF622">
    <property type="entry name" value="GLUTATHIONE S-TRANSFERASE"/>
    <property type="match status" value="1"/>
</dbReference>
<dbReference type="InterPro" id="IPR045073">
    <property type="entry name" value="Omega/Tau-like"/>
</dbReference>
<comment type="subcellular location">
    <subcellularLocation>
        <location evidence="1">Cytoplasm</location>
        <location evidence="1">Cytosol</location>
    </subcellularLocation>
</comment>
<dbReference type="InterPro" id="IPR036282">
    <property type="entry name" value="Glutathione-S-Trfase_C_sf"/>
</dbReference>
<comment type="similarity">
    <text evidence="1">Belongs to the GST superfamily.</text>
</comment>
<proteinExistence type="inferred from homology"/>
<protein>
    <recommendedName>
        <fullName evidence="1">Glutathione S-transferase</fullName>
        <ecNumber evidence="1">2.5.1.18</ecNumber>
    </recommendedName>
</protein>